<dbReference type="STRING" id="1028.SAMN05661096_02547"/>
<keyword evidence="2" id="KW-1185">Reference proteome</keyword>
<evidence type="ECO:0000313" key="2">
    <source>
        <dbReference type="Proteomes" id="UP000193804"/>
    </source>
</evidence>
<evidence type="ECO:0000313" key="1">
    <source>
        <dbReference type="EMBL" id="SMG38507.1"/>
    </source>
</evidence>
<dbReference type="EMBL" id="FXAW01000005">
    <property type="protein sequence ID" value="SMG38507.1"/>
    <property type="molecule type" value="Genomic_DNA"/>
</dbReference>
<dbReference type="AlphaFoldDB" id="A0A1X7KC74"/>
<dbReference type="CDD" id="cd02947">
    <property type="entry name" value="TRX_family"/>
    <property type="match status" value="1"/>
</dbReference>
<protein>
    <submittedName>
        <fullName evidence="1">Thioredoxin</fullName>
    </submittedName>
</protein>
<dbReference type="SUPFAM" id="SSF52833">
    <property type="entry name" value="Thioredoxin-like"/>
    <property type="match status" value="1"/>
</dbReference>
<dbReference type="OrthoDB" id="6120799at2"/>
<dbReference type="RefSeq" id="WP_085517719.1">
    <property type="nucleotide sequence ID" value="NZ_FXAW01000005.1"/>
</dbReference>
<organism evidence="1 2">
    <name type="scientific">Marivirga sericea</name>
    <dbReference type="NCBI Taxonomy" id="1028"/>
    <lineage>
        <taxon>Bacteria</taxon>
        <taxon>Pseudomonadati</taxon>
        <taxon>Bacteroidota</taxon>
        <taxon>Cytophagia</taxon>
        <taxon>Cytophagales</taxon>
        <taxon>Marivirgaceae</taxon>
        <taxon>Marivirga</taxon>
    </lineage>
</organism>
<dbReference type="Gene3D" id="3.40.30.10">
    <property type="entry name" value="Glutaredoxin"/>
    <property type="match status" value="1"/>
</dbReference>
<name>A0A1X7KC74_9BACT</name>
<reference evidence="2" key="1">
    <citation type="submission" date="2017-04" db="EMBL/GenBank/DDBJ databases">
        <authorList>
            <person name="Varghese N."/>
            <person name="Submissions S."/>
        </authorList>
    </citation>
    <scope>NUCLEOTIDE SEQUENCE [LARGE SCALE GENOMIC DNA]</scope>
    <source>
        <strain evidence="2">DSM 4125</strain>
    </source>
</reference>
<gene>
    <name evidence="1" type="ORF">SAMN05661096_02547</name>
</gene>
<sequence length="204" mass="23657">MIESTSNLKATVFANAINYPSYRNLIKSLLVDKKTTGSNDSEAMINYTSMNDRRMDRWDKKIKVDEDLSQQIKDLPKMNWLVITEAWCGDAAQNIPFIAKLADENSNIDLRFIMRDENLEIMNHYLTNGAKSIPILIMMDENFNDLATWGPRPEPVQKMVMEAKEKPNLDQPKFIESIHKWYAVDKNKRISEEFTNLLNEITHG</sequence>
<proteinExistence type="predicted"/>
<dbReference type="Pfam" id="PF14595">
    <property type="entry name" value="Thioredoxin_9"/>
    <property type="match status" value="1"/>
</dbReference>
<dbReference type="Proteomes" id="UP000193804">
    <property type="component" value="Unassembled WGS sequence"/>
</dbReference>
<accession>A0A1X7KC74</accession>
<dbReference type="InterPro" id="IPR036249">
    <property type="entry name" value="Thioredoxin-like_sf"/>
</dbReference>